<keyword evidence="11" id="KW-1185">Reference proteome</keyword>
<dbReference type="GO" id="GO:0022857">
    <property type="term" value="F:transmembrane transporter activity"/>
    <property type="evidence" value="ECO:0007669"/>
    <property type="project" value="InterPro"/>
</dbReference>
<dbReference type="STRING" id="1367852.SAMN05216516_105177"/>
<reference evidence="11" key="1">
    <citation type="submission" date="2016-10" db="EMBL/GenBank/DDBJ databases">
        <authorList>
            <person name="Varghese N."/>
            <person name="Submissions S."/>
        </authorList>
    </citation>
    <scope>NUCLEOTIDE SEQUENCE [LARGE SCALE GENOMIC DNA]</scope>
    <source>
        <strain evidence="11">N6PO6</strain>
    </source>
</reference>
<evidence type="ECO:0000313" key="11">
    <source>
        <dbReference type="Proteomes" id="UP000242222"/>
    </source>
</evidence>
<feature type="domain" description="Major facilitator superfamily (MFS) profile" evidence="9">
    <location>
        <begin position="20"/>
        <end position="466"/>
    </location>
</feature>
<protein>
    <submittedName>
        <fullName evidence="10">MFS transporter, DHA2 family, multidrug resistance protein</fullName>
    </submittedName>
</protein>
<dbReference type="Gene3D" id="1.20.1250.20">
    <property type="entry name" value="MFS general substrate transporter like domains"/>
    <property type="match status" value="1"/>
</dbReference>
<keyword evidence="4" id="KW-0997">Cell inner membrane</keyword>
<feature type="transmembrane region" description="Helical" evidence="8">
    <location>
        <begin position="148"/>
        <end position="167"/>
    </location>
</feature>
<feature type="transmembrane region" description="Helical" evidence="8">
    <location>
        <begin position="271"/>
        <end position="293"/>
    </location>
</feature>
<dbReference type="NCBIfam" id="TIGR00711">
    <property type="entry name" value="efflux_EmrB"/>
    <property type="match status" value="1"/>
</dbReference>
<sequence length="478" mass="51746">MDKTQQPANDAVSATRLNWQLGIVTFGFFMETLDSTIVNTALPSMAHSLHESPLHMHSVIVAYVLTVAMTLPLSGWLADRFGVRNVFFSAIVLFSIGSMFCATAGTLNHLLLARVVQGIGGAMMVPVGRLTVLKLVPREQYMSAMTRVTLPGQIGPLVGPALGGLLVEYVSWHWIFLINLPVGIIGAIATLWLLPNITLPPRRFDFIGFILLALGMACLTLALDGRQGLNASTTVLSLLVLVGVAAITIYICHARNNENALFSLKLFKNRVFSIGLLGSFTGRIGSATMPFMIPLFLQIGMGFTPFHAGMMMIPMVLGNMSMKRIVVRVVNHFGYRHTLTGTTLLLALVITIFPILALLGLTWLLLPLLFLQGMINGVRFSAMNTLTLKDLPNELASSGNSMMSMSQQLTLSIGVTVAGVIIGAFGHQALANSVEMQQAFIKTWFCIALIVALPAVIFSRVPKGASRNLLLAGRKNKE</sequence>
<feature type="transmembrane region" description="Helical" evidence="8">
    <location>
        <begin position="439"/>
        <end position="458"/>
    </location>
</feature>
<feature type="transmembrane region" description="Helical" evidence="8">
    <location>
        <begin position="409"/>
        <end position="427"/>
    </location>
</feature>
<dbReference type="PANTHER" id="PTHR42718">
    <property type="entry name" value="MAJOR FACILITATOR SUPERFAMILY MULTIDRUG TRANSPORTER MFSC"/>
    <property type="match status" value="1"/>
</dbReference>
<dbReference type="NCBIfam" id="NF007799">
    <property type="entry name" value="PRK10504.1"/>
    <property type="match status" value="1"/>
</dbReference>
<name>A0A1I4Y325_9GAMM</name>
<dbReference type="GO" id="GO:0005886">
    <property type="term" value="C:plasma membrane"/>
    <property type="evidence" value="ECO:0007669"/>
    <property type="project" value="UniProtKB-SubCell"/>
</dbReference>
<feature type="transmembrane region" description="Helical" evidence="8">
    <location>
        <begin position="21"/>
        <end position="42"/>
    </location>
</feature>
<evidence type="ECO:0000256" key="3">
    <source>
        <dbReference type="ARBA" id="ARBA00022475"/>
    </source>
</evidence>
<keyword evidence="3" id="KW-1003">Cell membrane</keyword>
<dbReference type="InterPro" id="IPR004638">
    <property type="entry name" value="EmrB-like"/>
</dbReference>
<dbReference type="InterPro" id="IPR036259">
    <property type="entry name" value="MFS_trans_sf"/>
</dbReference>
<dbReference type="FunFam" id="1.20.1250.20:FF:000021">
    <property type="entry name" value="Putative multidrug resistance protein MdtD"/>
    <property type="match status" value="1"/>
</dbReference>
<evidence type="ECO:0000256" key="5">
    <source>
        <dbReference type="ARBA" id="ARBA00022692"/>
    </source>
</evidence>
<evidence type="ECO:0000256" key="4">
    <source>
        <dbReference type="ARBA" id="ARBA00022519"/>
    </source>
</evidence>
<proteinExistence type="predicted"/>
<dbReference type="EMBL" id="FOVC01000005">
    <property type="protein sequence ID" value="SFN32472.1"/>
    <property type="molecule type" value="Genomic_DNA"/>
</dbReference>
<feature type="transmembrane region" description="Helical" evidence="8">
    <location>
        <begin position="173"/>
        <end position="194"/>
    </location>
</feature>
<dbReference type="InterPro" id="IPR020846">
    <property type="entry name" value="MFS_dom"/>
</dbReference>
<feature type="transmembrane region" description="Helical" evidence="8">
    <location>
        <begin position="206"/>
        <end position="223"/>
    </location>
</feature>
<keyword evidence="6 8" id="KW-1133">Transmembrane helix</keyword>
<dbReference type="RefSeq" id="WP_092877566.1">
    <property type="nucleotide sequence ID" value="NZ_FOVC01000005.1"/>
</dbReference>
<dbReference type="PANTHER" id="PTHR42718:SF46">
    <property type="entry name" value="BLR6921 PROTEIN"/>
    <property type="match status" value="1"/>
</dbReference>
<evidence type="ECO:0000256" key="8">
    <source>
        <dbReference type="SAM" id="Phobius"/>
    </source>
</evidence>
<feature type="transmembrane region" description="Helical" evidence="8">
    <location>
        <begin position="86"/>
        <end position="105"/>
    </location>
</feature>
<keyword evidence="5 8" id="KW-0812">Transmembrane</keyword>
<dbReference type="CDD" id="cd17503">
    <property type="entry name" value="MFS_LmrB_MDR_like"/>
    <property type="match status" value="1"/>
</dbReference>
<organism evidence="10 11">
    <name type="scientific">Izhakiella capsodis</name>
    <dbReference type="NCBI Taxonomy" id="1367852"/>
    <lineage>
        <taxon>Bacteria</taxon>
        <taxon>Pseudomonadati</taxon>
        <taxon>Pseudomonadota</taxon>
        <taxon>Gammaproteobacteria</taxon>
        <taxon>Enterobacterales</taxon>
        <taxon>Erwiniaceae</taxon>
        <taxon>Izhakiella</taxon>
    </lineage>
</organism>
<dbReference type="FunFam" id="1.20.1720.10:FF:000001">
    <property type="entry name" value="Putative multidrug resistance protein MdtD"/>
    <property type="match status" value="1"/>
</dbReference>
<feature type="transmembrane region" description="Helical" evidence="8">
    <location>
        <begin position="54"/>
        <end position="74"/>
    </location>
</feature>
<dbReference type="Pfam" id="PF07690">
    <property type="entry name" value="MFS_1"/>
    <property type="match status" value="1"/>
</dbReference>
<feature type="transmembrane region" description="Helical" evidence="8">
    <location>
        <begin position="229"/>
        <end position="251"/>
    </location>
</feature>
<dbReference type="PRINTS" id="PR01036">
    <property type="entry name" value="TCRTETB"/>
</dbReference>
<evidence type="ECO:0000256" key="6">
    <source>
        <dbReference type="ARBA" id="ARBA00022989"/>
    </source>
</evidence>
<evidence type="ECO:0000313" key="10">
    <source>
        <dbReference type="EMBL" id="SFN32472.1"/>
    </source>
</evidence>
<evidence type="ECO:0000256" key="1">
    <source>
        <dbReference type="ARBA" id="ARBA00004429"/>
    </source>
</evidence>
<keyword evidence="2" id="KW-0813">Transport</keyword>
<feature type="transmembrane region" description="Helical" evidence="8">
    <location>
        <begin position="299"/>
        <end position="318"/>
    </location>
</feature>
<evidence type="ECO:0000256" key="2">
    <source>
        <dbReference type="ARBA" id="ARBA00022448"/>
    </source>
</evidence>
<comment type="subcellular location">
    <subcellularLocation>
        <location evidence="1">Cell inner membrane</location>
        <topology evidence="1">Multi-pass membrane protein</topology>
    </subcellularLocation>
</comment>
<keyword evidence="7 8" id="KW-0472">Membrane</keyword>
<dbReference type="SUPFAM" id="SSF103473">
    <property type="entry name" value="MFS general substrate transporter"/>
    <property type="match status" value="1"/>
</dbReference>
<feature type="transmembrane region" description="Helical" evidence="8">
    <location>
        <begin position="111"/>
        <end position="136"/>
    </location>
</feature>
<gene>
    <name evidence="10" type="ORF">SAMN05216516_105177</name>
</gene>
<dbReference type="InterPro" id="IPR011701">
    <property type="entry name" value="MFS"/>
</dbReference>
<evidence type="ECO:0000259" key="9">
    <source>
        <dbReference type="PROSITE" id="PS50850"/>
    </source>
</evidence>
<dbReference type="Proteomes" id="UP000242222">
    <property type="component" value="Unassembled WGS sequence"/>
</dbReference>
<dbReference type="PROSITE" id="PS50850">
    <property type="entry name" value="MFS"/>
    <property type="match status" value="1"/>
</dbReference>
<evidence type="ECO:0000256" key="7">
    <source>
        <dbReference type="ARBA" id="ARBA00023136"/>
    </source>
</evidence>
<dbReference type="OrthoDB" id="9812221at2"/>
<feature type="transmembrane region" description="Helical" evidence="8">
    <location>
        <begin position="339"/>
        <end position="363"/>
    </location>
</feature>
<accession>A0A1I4Y325</accession>
<dbReference type="Gene3D" id="1.20.1720.10">
    <property type="entry name" value="Multidrug resistance protein D"/>
    <property type="match status" value="1"/>
</dbReference>
<dbReference type="AlphaFoldDB" id="A0A1I4Y325"/>